<name>A0A7G9QFS0_9SPHI</name>
<proteinExistence type="predicted"/>
<organism evidence="1 2">
    <name type="scientific">Pedobacter roseus</name>
    <dbReference type="NCBI Taxonomy" id="336820"/>
    <lineage>
        <taxon>Bacteria</taxon>
        <taxon>Pseudomonadati</taxon>
        <taxon>Bacteroidota</taxon>
        <taxon>Sphingobacteriia</taxon>
        <taxon>Sphingobacteriales</taxon>
        <taxon>Sphingobacteriaceae</taxon>
        <taxon>Pedobacter</taxon>
    </lineage>
</organism>
<dbReference type="Proteomes" id="UP000515806">
    <property type="component" value="Chromosome"/>
</dbReference>
<sequence>MSSVFRTSYTQDPNTVTDDKLKEIIGQRKWQTVDIKISEEDLKENIWFLNDAVVLRQSREGVPLMTTTAIYGPIHKDTRVALTPGEGTGVTILPKAPTETSLIDELEALARNAKAPKEGNAVTVNSNWVSSIDGGRLPNLDPSANVFGQTGSLYVNETAVIFPVIEPSHPDYEETLAFYGAKLLKRRESFYMGFEDTLFGMEYDTSLPDYIRNYAMSPIGGGGMFVEHHPFPHIFLPKPNENGKVFCEAKVTLGHKVEVMDPEKENPRIVFTTFRVPADGSALAIKPSTIHNDSFTNGKLAVFVANTPADTVAFRQTAPFTNIIVKDNEPKIEKPKDFS</sequence>
<keyword evidence="2" id="KW-1185">Reference proteome</keyword>
<evidence type="ECO:0000313" key="1">
    <source>
        <dbReference type="EMBL" id="QNN42195.1"/>
    </source>
</evidence>
<dbReference type="RefSeq" id="WP_187592741.1">
    <property type="nucleotide sequence ID" value="NZ_CP060723.1"/>
</dbReference>
<protein>
    <submittedName>
        <fullName evidence="1">Uncharacterized protein</fullName>
    </submittedName>
</protein>
<gene>
    <name evidence="1" type="ORF">H9L23_24430</name>
</gene>
<dbReference type="KEGG" id="proe:H9L23_24430"/>
<reference evidence="1 2" key="1">
    <citation type="submission" date="2020-08" db="EMBL/GenBank/DDBJ databases">
        <title>Genome sequence of Pedobacter roseus KACC 11594T.</title>
        <authorList>
            <person name="Hyun D.-W."/>
            <person name="Bae J.-W."/>
        </authorList>
    </citation>
    <scope>NUCLEOTIDE SEQUENCE [LARGE SCALE GENOMIC DNA]</scope>
    <source>
        <strain evidence="1 2">KACC 11594</strain>
    </source>
</reference>
<accession>A0A7G9QFS0</accession>
<dbReference type="AlphaFoldDB" id="A0A7G9QFS0"/>
<dbReference type="EMBL" id="CP060723">
    <property type="protein sequence ID" value="QNN42195.1"/>
    <property type="molecule type" value="Genomic_DNA"/>
</dbReference>
<evidence type="ECO:0000313" key="2">
    <source>
        <dbReference type="Proteomes" id="UP000515806"/>
    </source>
</evidence>